<dbReference type="InterPro" id="IPR036603">
    <property type="entry name" value="RBP11-like"/>
</dbReference>
<dbReference type="InterPro" id="IPR050518">
    <property type="entry name" value="Rpo3/RPB3_RNA_Pol_subunit"/>
</dbReference>
<name>D6PJ65_9ZZZZ</name>
<dbReference type="GO" id="GO:0046983">
    <property type="term" value="F:protein dimerization activity"/>
    <property type="evidence" value="ECO:0007669"/>
    <property type="project" value="InterPro"/>
</dbReference>
<dbReference type="EMBL" id="GU943095">
    <property type="protein sequence ID" value="ADD95766.1"/>
    <property type="molecule type" value="Genomic_DNA"/>
</dbReference>
<dbReference type="Gene3D" id="2.170.120.12">
    <property type="entry name" value="DNA-directed RNA polymerase, insert domain"/>
    <property type="match status" value="1"/>
</dbReference>
<dbReference type="Gene3D" id="3.30.1360.10">
    <property type="entry name" value="RNA polymerase, RBP11-like subunit"/>
    <property type="match status" value="2"/>
</dbReference>
<dbReference type="InterPro" id="IPR011263">
    <property type="entry name" value="DNA-dir_RNA_pol_RpoA/D/Rpb3"/>
</dbReference>
<organism evidence="4">
    <name type="scientific">uncultured organism MedDCM-OCT-S08-C195</name>
    <dbReference type="NCBI Taxonomy" id="743634"/>
    <lineage>
        <taxon>unclassified sequences</taxon>
        <taxon>environmental samples</taxon>
    </lineage>
</organism>
<keyword evidence="2" id="KW-0804">Transcription</keyword>
<dbReference type="SMART" id="SM00662">
    <property type="entry name" value="RPOLD"/>
    <property type="match status" value="1"/>
</dbReference>
<dbReference type="PANTHER" id="PTHR11800:SF2">
    <property type="entry name" value="DNA-DIRECTED RNA POLYMERASE II SUBUNIT RPB3"/>
    <property type="match status" value="1"/>
</dbReference>
<accession>D6PJ65</accession>
<keyword evidence="1" id="KW-0240">DNA-directed RNA polymerase</keyword>
<protein>
    <submittedName>
        <fullName evidence="4">DNA directed RNA polymerase subunit D</fullName>
    </submittedName>
</protein>
<dbReference type="InterPro" id="IPR036643">
    <property type="entry name" value="RNApol_insert_sf"/>
</dbReference>
<dbReference type="PANTHER" id="PTHR11800">
    <property type="entry name" value="DNA-DIRECTED RNA POLYMERASE"/>
    <property type="match status" value="1"/>
</dbReference>
<evidence type="ECO:0000259" key="3">
    <source>
        <dbReference type="SMART" id="SM00662"/>
    </source>
</evidence>
<reference evidence="4" key="1">
    <citation type="journal article" date="2010" name="ISME J.">
        <title>Metagenome of the Mediterranean deep chlorophyll maximum studied by direct and fosmid library 454 pyrosequencing.</title>
        <authorList>
            <person name="Ghai R."/>
            <person name="Martin-Cuadrado A.B."/>
            <person name="Molto A.G."/>
            <person name="Heredia I.G."/>
            <person name="Cabrera R."/>
            <person name="Martin J."/>
            <person name="Verdu M."/>
            <person name="Deschamps P."/>
            <person name="Moreira D."/>
            <person name="Lopez-Garcia P."/>
            <person name="Mira A."/>
            <person name="Rodriguez-Valera F."/>
        </authorList>
    </citation>
    <scope>NUCLEOTIDE SEQUENCE</scope>
</reference>
<dbReference type="AlphaFoldDB" id="D6PJ65"/>
<sequence length="378" mass="43589">MEPQVKNFAEDGGALQFTLEGVEKAFANALRRTILSDIPTIVVQTETYETNQCHIEENTTRLHNEILKQRLSCIPIHSTLLRDTEEKKALPGNYSLVVNVSNDTDNMLYITTNDFRLRNKESNTMLSREEQESLFPGLFPKNVQTQSYIDFARLRPSVGNETTGETLKLHADFSVSTAKQNSMFNVVSKCAYGNTLDTEKSAQAWEKIENKLRKEEETSGDIAFQKENFRLLDAQRHFLENSFDFVVETVGVYDNRDIVRKACAVLQNKFIDIIQLIDAGVMPVFTSETTMENCYDVHLEDEDYTVGKVLEYILYRKYYDEDKTLTFCGFKKFHPHDTKSVIRLALREKQDKSAVLHFVRDACVEAQEIYKTLYSHFK</sequence>
<evidence type="ECO:0000256" key="1">
    <source>
        <dbReference type="ARBA" id="ARBA00022478"/>
    </source>
</evidence>
<evidence type="ECO:0000313" key="4">
    <source>
        <dbReference type="EMBL" id="ADD95766.1"/>
    </source>
</evidence>
<dbReference type="GO" id="GO:0003899">
    <property type="term" value="F:DNA-directed RNA polymerase activity"/>
    <property type="evidence" value="ECO:0007669"/>
    <property type="project" value="InterPro"/>
</dbReference>
<dbReference type="GO" id="GO:0006351">
    <property type="term" value="P:DNA-templated transcription"/>
    <property type="evidence" value="ECO:0007669"/>
    <property type="project" value="InterPro"/>
</dbReference>
<dbReference type="SUPFAM" id="SSF55257">
    <property type="entry name" value="RBP11-like subunits of RNA polymerase"/>
    <property type="match status" value="2"/>
</dbReference>
<feature type="domain" description="DNA-directed RNA polymerase RpoA/D/Rpb3-type" evidence="3">
    <location>
        <begin position="14"/>
        <end position="276"/>
    </location>
</feature>
<evidence type="ECO:0000256" key="2">
    <source>
        <dbReference type="ARBA" id="ARBA00023163"/>
    </source>
</evidence>
<dbReference type="Pfam" id="PF01193">
    <property type="entry name" value="RNA_pol_L"/>
    <property type="match status" value="1"/>
</dbReference>
<dbReference type="GO" id="GO:0000428">
    <property type="term" value="C:DNA-directed RNA polymerase complex"/>
    <property type="evidence" value="ECO:0007669"/>
    <property type="project" value="UniProtKB-KW"/>
</dbReference>
<proteinExistence type="predicted"/>